<proteinExistence type="predicted"/>
<evidence type="ECO:0000313" key="1">
    <source>
        <dbReference type="EMBL" id="CAG7580529.1"/>
    </source>
</evidence>
<protein>
    <submittedName>
        <fullName evidence="1">Uncharacterized protein</fullName>
    </submittedName>
</protein>
<gene>
    <name evidence="1" type="ORF">SLAVMIC_00461</name>
</gene>
<sequence length="52" mass="5850">MDVKVIENGVNGSGEKLYLVTMDYGTDAKVLKLTEKELKSFTKKLWTIVDSL</sequence>
<name>A0A8D9CE82_9VIRU</name>
<accession>A0A8D9CE82</accession>
<dbReference type="EMBL" id="OU342829">
    <property type="protein sequence ID" value="CAG7580529.1"/>
    <property type="molecule type" value="Genomic_DNA"/>
</dbReference>
<organism evidence="1">
    <name type="scientific">uncultured marine phage</name>
    <dbReference type="NCBI Taxonomy" id="707152"/>
    <lineage>
        <taxon>Viruses</taxon>
        <taxon>environmental samples</taxon>
    </lineage>
</organism>
<reference evidence="1" key="1">
    <citation type="submission" date="2021-06" db="EMBL/GenBank/DDBJ databases">
        <authorList>
            <person name="Gannon L."/>
            <person name="Redgwell R T."/>
            <person name="Michniewski S."/>
            <person name="Harrison D C."/>
            <person name="Millard A."/>
        </authorList>
    </citation>
    <scope>NUCLEOTIDE SEQUENCE</scope>
</reference>